<dbReference type="GO" id="GO:0051302">
    <property type="term" value="P:regulation of cell division"/>
    <property type="evidence" value="ECO:0007669"/>
    <property type="project" value="TreeGrafter"/>
</dbReference>
<feature type="domain" description="Fido" evidence="8">
    <location>
        <begin position="62"/>
        <end position="201"/>
    </location>
</feature>
<keyword evidence="3" id="KW-0547">Nucleotide-binding</keyword>
<keyword evidence="4" id="KW-0067">ATP-binding</keyword>
<dbReference type="PATRIC" id="fig|1276920.7.peg.3956"/>
<dbReference type="InterPro" id="IPR003812">
    <property type="entry name" value="Fido"/>
</dbReference>
<keyword evidence="10" id="KW-1185">Reference proteome</keyword>
<dbReference type="InterPro" id="IPR036597">
    <property type="entry name" value="Fido-like_dom_sf"/>
</dbReference>
<organism evidence="9 10">
    <name type="scientific">Paeniglutamicibacter gangotriensis Lz1y</name>
    <dbReference type="NCBI Taxonomy" id="1276920"/>
    <lineage>
        <taxon>Bacteria</taxon>
        <taxon>Bacillati</taxon>
        <taxon>Actinomycetota</taxon>
        <taxon>Actinomycetes</taxon>
        <taxon>Micrococcales</taxon>
        <taxon>Micrococcaceae</taxon>
        <taxon>Paeniglutamicibacter</taxon>
    </lineage>
</organism>
<dbReference type="Gene3D" id="1.10.3290.10">
    <property type="entry name" value="Fido-like domain"/>
    <property type="match status" value="1"/>
</dbReference>
<accession>M7N4Z6</accession>
<evidence type="ECO:0000256" key="4">
    <source>
        <dbReference type="ARBA" id="ARBA00022840"/>
    </source>
</evidence>
<reference evidence="9 10" key="1">
    <citation type="journal article" date="2013" name="Genome Announc.">
        <title>Draft Genome Sequence of Arthrobacter gangotriensis Strain Lz1yT, Isolated from a Penguin Rookery Soil Sample Collected in Antarctica, near the Indian Station Dakshin Gangotri.</title>
        <authorList>
            <person name="Shivaji S."/>
            <person name="Ara S."/>
            <person name="Bandi S."/>
            <person name="Singh A."/>
            <person name="Kumar Pinnaka A."/>
        </authorList>
    </citation>
    <scope>NUCLEOTIDE SEQUENCE [LARGE SCALE GENOMIC DNA]</scope>
    <source>
        <strain evidence="9 10">Lz1y</strain>
    </source>
</reference>
<dbReference type="EC" id="2.7.7.108" evidence="5"/>
<dbReference type="EMBL" id="AOCK01000014">
    <property type="protein sequence ID" value="EMQ96824.1"/>
    <property type="molecule type" value="Genomic_DNA"/>
</dbReference>
<proteinExistence type="predicted"/>
<comment type="caution">
    <text evidence="9">The sequence shown here is derived from an EMBL/GenBank/DDBJ whole genome shotgun (WGS) entry which is preliminary data.</text>
</comment>
<comment type="catalytic activity">
    <reaction evidence="7">
        <text>L-tyrosyl-[protein] + ATP = O-(5'-adenylyl)-L-tyrosyl-[protein] + diphosphate</text>
        <dbReference type="Rhea" id="RHEA:54288"/>
        <dbReference type="Rhea" id="RHEA-COMP:10136"/>
        <dbReference type="Rhea" id="RHEA-COMP:13846"/>
        <dbReference type="ChEBI" id="CHEBI:30616"/>
        <dbReference type="ChEBI" id="CHEBI:33019"/>
        <dbReference type="ChEBI" id="CHEBI:46858"/>
        <dbReference type="ChEBI" id="CHEBI:83624"/>
        <dbReference type="EC" id="2.7.7.108"/>
    </reaction>
</comment>
<dbReference type="RefSeq" id="WP_007273109.1">
    <property type="nucleotide sequence ID" value="NZ_AOCK01000014.1"/>
</dbReference>
<evidence type="ECO:0000256" key="3">
    <source>
        <dbReference type="ARBA" id="ARBA00022741"/>
    </source>
</evidence>
<evidence type="ECO:0000313" key="10">
    <source>
        <dbReference type="Proteomes" id="UP000012015"/>
    </source>
</evidence>
<dbReference type="PROSITE" id="PS51459">
    <property type="entry name" value="FIDO"/>
    <property type="match status" value="1"/>
</dbReference>
<dbReference type="AlphaFoldDB" id="M7N4Z6"/>
<evidence type="ECO:0000259" key="8">
    <source>
        <dbReference type="PROSITE" id="PS51459"/>
    </source>
</evidence>
<evidence type="ECO:0000256" key="2">
    <source>
        <dbReference type="ARBA" id="ARBA00022695"/>
    </source>
</evidence>
<comment type="catalytic activity">
    <reaction evidence="6">
        <text>L-threonyl-[protein] + ATP = 3-O-(5'-adenylyl)-L-threonyl-[protein] + diphosphate</text>
        <dbReference type="Rhea" id="RHEA:54292"/>
        <dbReference type="Rhea" id="RHEA-COMP:11060"/>
        <dbReference type="Rhea" id="RHEA-COMP:13847"/>
        <dbReference type="ChEBI" id="CHEBI:30013"/>
        <dbReference type="ChEBI" id="CHEBI:30616"/>
        <dbReference type="ChEBI" id="CHEBI:33019"/>
        <dbReference type="ChEBI" id="CHEBI:138113"/>
        <dbReference type="EC" id="2.7.7.108"/>
    </reaction>
</comment>
<dbReference type="STRING" id="1276920.ADIAG_03961"/>
<evidence type="ECO:0000256" key="5">
    <source>
        <dbReference type="ARBA" id="ARBA00034531"/>
    </source>
</evidence>
<sequence length="208" mass="23861">MHGLGSTDFDSSAPDPYLDPTTGILRNLVGAITSKELAAAEADLVAVRVVQLRDSAYIEPSRDLREFQAIHRQLFADIFSWAGHLRTTDLVRPKNEPFCPVNLIERAAASISRELTEDNLLQGLERREFVEKLSYYYDSFNYIHPFREGNGRTQREFWNRVAEDAGWFIDWGKVHGEQLNEASQIAREEQNYQPLIVMFSDCIRPLDP</sequence>
<dbReference type="Pfam" id="PF02661">
    <property type="entry name" value="Fic"/>
    <property type="match status" value="1"/>
</dbReference>
<evidence type="ECO:0000256" key="6">
    <source>
        <dbReference type="ARBA" id="ARBA00047939"/>
    </source>
</evidence>
<dbReference type="GO" id="GO:0070733">
    <property type="term" value="F:AMPylase activity"/>
    <property type="evidence" value="ECO:0007669"/>
    <property type="project" value="UniProtKB-EC"/>
</dbReference>
<dbReference type="eggNOG" id="COG2184">
    <property type="taxonomic scope" value="Bacteria"/>
</dbReference>
<name>M7N4Z6_9MICC</name>
<dbReference type="PANTHER" id="PTHR39560:SF1">
    <property type="entry name" value="PROTEIN ADENYLYLTRANSFERASE FIC-RELATED"/>
    <property type="match status" value="1"/>
</dbReference>
<keyword evidence="1" id="KW-0808">Transferase</keyword>
<protein>
    <recommendedName>
        <fullName evidence="5">protein adenylyltransferase</fullName>
        <ecNumber evidence="5">2.7.7.108</ecNumber>
    </recommendedName>
</protein>
<dbReference type="SUPFAM" id="SSF140931">
    <property type="entry name" value="Fic-like"/>
    <property type="match status" value="1"/>
</dbReference>
<evidence type="ECO:0000256" key="1">
    <source>
        <dbReference type="ARBA" id="ARBA00022679"/>
    </source>
</evidence>
<keyword evidence="2" id="KW-0548">Nucleotidyltransferase</keyword>
<gene>
    <name evidence="9" type="ORF">ADIAG_03961</name>
</gene>
<dbReference type="PANTHER" id="PTHR39560">
    <property type="entry name" value="PROTEIN ADENYLYLTRANSFERASE FIC-RELATED"/>
    <property type="match status" value="1"/>
</dbReference>
<evidence type="ECO:0000313" key="9">
    <source>
        <dbReference type="EMBL" id="EMQ96824.1"/>
    </source>
</evidence>
<dbReference type="GO" id="GO:0005524">
    <property type="term" value="F:ATP binding"/>
    <property type="evidence" value="ECO:0007669"/>
    <property type="project" value="UniProtKB-KW"/>
</dbReference>
<dbReference type="Proteomes" id="UP000012015">
    <property type="component" value="Unassembled WGS sequence"/>
</dbReference>
<evidence type="ECO:0000256" key="7">
    <source>
        <dbReference type="ARBA" id="ARBA00048696"/>
    </source>
</evidence>